<keyword evidence="8 10" id="KW-0521">NADP</keyword>
<sequence length="445" mass="51266">MYFNKEKDRINIIGAGLAGSEAALFLLERGYLLNIYEMRPKVKTPVHKTDLFAELVCSNSLGNKSVFSASGLLKEEIRILGSTLIKLAEISSVEAGQALAVDREEFSRRVTDKIISYPNVSVIREEVREIPENTFTIVATGPLTSENLFKYFQKFLDSKDLYFYDATSPIIRYDSIDLNFAFWANRYNKGDSAYLNCPMSEEEYNIFYEELTKADSIRSHFPDEEKYFEGCMPIEELARRGRNTLLYGPLKPKGLKDPRTNKEPYCVVQLRSENKDKTLFNMVGFQTRLPFKEQDRIFRFIPALKNAEFVRYGVMHKNIYFNSSSLIKENLESKKINNLFFAGQIIGTEGYIEAIATGLLAAINLHLKIQGKSYLILPRTTMLGSLINHIINVSAEKPAPMNASFGLLPPLFEKMNKKRRYEEYAKRSLRELNKYLSDFKYYYEN</sequence>
<dbReference type="GO" id="GO:0005829">
    <property type="term" value="C:cytosol"/>
    <property type="evidence" value="ECO:0007669"/>
    <property type="project" value="TreeGrafter"/>
</dbReference>
<evidence type="ECO:0000256" key="2">
    <source>
        <dbReference type="ARBA" id="ARBA00022490"/>
    </source>
</evidence>
<accession>A0A2R4W0B4</accession>
<keyword evidence="9 10" id="KW-0520">NAD</keyword>
<comment type="catalytic activity">
    <reaction evidence="10">
        <text>uridine(54) in tRNA + (6R)-5,10-methylene-5,6,7,8-tetrahydrofolate + NADPH + H(+) = 5-methyluridine(54) in tRNA + (6S)-5,6,7,8-tetrahydrofolate + NADP(+)</text>
        <dbReference type="Rhea" id="RHEA:62372"/>
        <dbReference type="Rhea" id="RHEA-COMP:10167"/>
        <dbReference type="Rhea" id="RHEA-COMP:10193"/>
        <dbReference type="ChEBI" id="CHEBI:15378"/>
        <dbReference type="ChEBI" id="CHEBI:15636"/>
        <dbReference type="ChEBI" id="CHEBI:57453"/>
        <dbReference type="ChEBI" id="CHEBI:57783"/>
        <dbReference type="ChEBI" id="CHEBI:58349"/>
        <dbReference type="ChEBI" id="CHEBI:65315"/>
        <dbReference type="ChEBI" id="CHEBI:74447"/>
        <dbReference type="EC" id="2.1.1.74"/>
    </reaction>
</comment>
<comment type="similarity">
    <text evidence="10">Belongs to the MnmG family. TrmFO subfamily.</text>
</comment>
<dbReference type="SUPFAM" id="SSF51905">
    <property type="entry name" value="FAD/NAD(P)-binding domain"/>
    <property type="match status" value="1"/>
</dbReference>
<dbReference type="RefSeq" id="WP_108309059.1">
    <property type="nucleotide sequence ID" value="NZ_CP020921.1"/>
</dbReference>
<reference evidence="12 13" key="1">
    <citation type="submission" date="2017-04" db="EMBL/GenBank/DDBJ databases">
        <title>Genomic insights into metabolism of Thermodesulfobium acidiphilum.</title>
        <authorList>
            <person name="Toshchakov S.V."/>
            <person name="Frolov E.N."/>
            <person name="Kublanov I.V."/>
            <person name="Samarov N.I."/>
            <person name="Novikov A."/>
            <person name="Lebedinsky A.V."/>
            <person name="Bonch-Osmolovskaya E.A."/>
            <person name="Chernyh N.A."/>
        </authorList>
    </citation>
    <scope>NUCLEOTIDE SEQUENCE [LARGE SCALE GENOMIC DNA]</scope>
    <source>
        <strain evidence="12 13">3127-1</strain>
    </source>
</reference>
<dbReference type="GO" id="GO:0002098">
    <property type="term" value="P:tRNA wobble uridine modification"/>
    <property type="evidence" value="ECO:0007669"/>
    <property type="project" value="TreeGrafter"/>
</dbReference>
<dbReference type="InterPro" id="IPR036188">
    <property type="entry name" value="FAD/NAD-bd_sf"/>
</dbReference>
<dbReference type="InterPro" id="IPR002218">
    <property type="entry name" value="MnmG-rel"/>
</dbReference>
<keyword evidence="3 10" id="KW-0489">Methyltransferase</keyword>
<dbReference type="Gene3D" id="3.50.50.60">
    <property type="entry name" value="FAD/NAD(P)-binding domain"/>
    <property type="match status" value="2"/>
</dbReference>
<dbReference type="NCBIfam" id="TIGR00137">
    <property type="entry name" value="gid_trmFO"/>
    <property type="match status" value="1"/>
</dbReference>
<comment type="catalytic activity">
    <reaction evidence="10">
        <text>uridine(54) in tRNA + (6R)-5,10-methylene-5,6,7,8-tetrahydrofolate + NADH + H(+) = 5-methyluridine(54) in tRNA + (6S)-5,6,7,8-tetrahydrofolate + NAD(+)</text>
        <dbReference type="Rhea" id="RHEA:16873"/>
        <dbReference type="Rhea" id="RHEA-COMP:10167"/>
        <dbReference type="Rhea" id="RHEA-COMP:10193"/>
        <dbReference type="ChEBI" id="CHEBI:15378"/>
        <dbReference type="ChEBI" id="CHEBI:15636"/>
        <dbReference type="ChEBI" id="CHEBI:57453"/>
        <dbReference type="ChEBI" id="CHEBI:57540"/>
        <dbReference type="ChEBI" id="CHEBI:57945"/>
        <dbReference type="ChEBI" id="CHEBI:65315"/>
        <dbReference type="ChEBI" id="CHEBI:74447"/>
        <dbReference type="EC" id="2.1.1.74"/>
    </reaction>
</comment>
<keyword evidence="2 10" id="KW-0963">Cytoplasm</keyword>
<dbReference type="AlphaFoldDB" id="A0A2R4W0B4"/>
<evidence type="ECO:0000256" key="6">
    <source>
        <dbReference type="ARBA" id="ARBA00022694"/>
    </source>
</evidence>
<evidence type="ECO:0000313" key="13">
    <source>
        <dbReference type="Proteomes" id="UP000244792"/>
    </source>
</evidence>
<proteinExistence type="inferred from homology"/>
<evidence type="ECO:0000256" key="4">
    <source>
        <dbReference type="ARBA" id="ARBA00022630"/>
    </source>
</evidence>
<name>A0A2R4W0B4_THEAF</name>
<dbReference type="GO" id="GO:0047151">
    <property type="term" value="F:tRNA (uracil(54)-C5)-methyltransferase activity, 5,10-methylenetetrahydrofolate-dependent"/>
    <property type="evidence" value="ECO:0007669"/>
    <property type="project" value="UniProtKB-UniRule"/>
</dbReference>
<dbReference type="PANTHER" id="PTHR11806">
    <property type="entry name" value="GLUCOSE INHIBITED DIVISION PROTEIN A"/>
    <property type="match status" value="1"/>
</dbReference>
<dbReference type="PANTHER" id="PTHR11806:SF2">
    <property type="entry name" value="METHYLENETETRAHYDROFOLATE--TRNA-(URACIL-5-)-METHYLTRANSFERASE TRMFO"/>
    <property type="match status" value="1"/>
</dbReference>
<gene>
    <name evidence="10" type="primary">trmFO</name>
    <name evidence="12" type="ORF">TDSAC_0886</name>
</gene>
<protein>
    <recommendedName>
        <fullName evidence="10">Methylenetetrahydrofolate--tRNA-(uracil-5-)-methyltransferase TrmFO</fullName>
        <ecNumber evidence="10">2.1.1.74</ecNumber>
    </recommendedName>
    <alternativeName>
        <fullName evidence="10">Folate-dependent tRNA (uracil-5-)-methyltransferase</fullName>
    </alternativeName>
    <alternativeName>
        <fullName evidence="10">Folate-dependent tRNA(M-5-U54)-methyltransferase</fullName>
    </alternativeName>
</protein>
<evidence type="ECO:0000256" key="1">
    <source>
        <dbReference type="ARBA" id="ARBA00001974"/>
    </source>
</evidence>
<evidence type="ECO:0000256" key="7">
    <source>
        <dbReference type="ARBA" id="ARBA00022827"/>
    </source>
</evidence>
<keyword evidence="6 10" id="KW-0819">tRNA processing</keyword>
<evidence type="ECO:0000259" key="11">
    <source>
        <dbReference type="Pfam" id="PF01134"/>
    </source>
</evidence>
<dbReference type="Pfam" id="PF01134">
    <property type="entry name" value="GIDA"/>
    <property type="match status" value="1"/>
</dbReference>
<dbReference type="EC" id="2.1.1.74" evidence="10"/>
<evidence type="ECO:0000256" key="5">
    <source>
        <dbReference type="ARBA" id="ARBA00022679"/>
    </source>
</evidence>
<keyword evidence="13" id="KW-1185">Reference proteome</keyword>
<dbReference type="OrthoDB" id="9803114at2"/>
<comment type="subcellular location">
    <subcellularLocation>
        <location evidence="10">Cytoplasm</location>
    </subcellularLocation>
</comment>
<evidence type="ECO:0000256" key="8">
    <source>
        <dbReference type="ARBA" id="ARBA00022857"/>
    </source>
</evidence>
<dbReference type="GO" id="GO:0050660">
    <property type="term" value="F:flavin adenine dinucleotide binding"/>
    <property type="evidence" value="ECO:0007669"/>
    <property type="project" value="UniProtKB-UniRule"/>
</dbReference>
<dbReference type="InterPro" id="IPR040131">
    <property type="entry name" value="MnmG_N"/>
</dbReference>
<dbReference type="GO" id="GO:0030488">
    <property type="term" value="P:tRNA methylation"/>
    <property type="evidence" value="ECO:0007669"/>
    <property type="project" value="TreeGrafter"/>
</dbReference>
<dbReference type="HAMAP" id="MF_01037">
    <property type="entry name" value="TrmFO"/>
    <property type="match status" value="1"/>
</dbReference>
<evidence type="ECO:0000313" key="12">
    <source>
        <dbReference type="EMBL" id="AWB10243.1"/>
    </source>
</evidence>
<dbReference type="KEGG" id="taci:TDSAC_0886"/>
<feature type="domain" description="MnmG N-terminal" evidence="11">
    <location>
        <begin position="10"/>
        <end position="372"/>
    </location>
</feature>
<dbReference type="Proteomes" id="UP000244792">
    <property type="component" value="Chromosome"/>
</dbReference>
<comment type="cofactor">
    <cofactor evidence="1 10">
        <name>FAD</name>
        <dbReference type="ChEBI" id="CHEBI:57692"/>
    </cofactor>
</comment>
<dbReference type="NCBIfam" id="NF003739">
    <property type="entry name" value="PRK05335.1"/>
    <property type="match status" value="1"/>
</dbReference>
<feature type="binding site" evidence="10">
    <location>
        <begin position="14"/>
        <end position="19"/>
    </location>
    <ligand>
        <name>FAD</name>
        <dbReference type="ChEBI" id="CHEBI:57692"/>
    </ligand>
</feature>
<evidence type="ECO:0000256" key="3">
    <source>
        <dbReference type="ARBA" id="ARBA00022603"/>
    </source>
</evidence>
<evidence type="ECO:0000256" key="9">
    <source>
        <dbReference type="ARBA" id="ARBA00023027"/>
    </source>
</evidence>
<dbReference type="InterPro" id="IPR004417">
    <property type="entry name" value="TrmFO"/>
</dbReference>
<keyword evidence="5 10" id="KW-0808">Transferase</keyword>
<organism evidence="12 13">
    <name type="scientific">Thermodesulfobium acidiphilum</name>
    <dbReference type="NCBI Taxonomy" id="1794699"/>
    <lineage>
        <taxon>Bacteria</taxon>
        <taxon>Pseudomonadati</taxon>
        <taxon>Thermodesulfobiota</taxon>
        <taxon>Thermodesulfobiia</taxon>
        <taxon>Thermodesulfobiales</taxon>
        <taxon>Thermodesulfobiaceae</taxon>
        <taxon>Thermodesulfobium</taxon>
    </lineage>
</organism>
<dbReference type="EMBL" id="CP020921">
    <property type="protein sequence ID" value="AWB10243.1"/>
    <property type="molecule type" value="Genomic_DNA"/>
</dbReference>
<keyword evidence="4 10" id="KW-0285">Flavoprotein</keyword>
<comment type="function">
    <text evidence="10">Catalyzes the folate-dependent formation of 5-methyl-uridine at position 54 (M-5-U54) in all tRNAs.</text>
</comment>
<keyword evidence="7 10" id="KW-0274">FAD</keyword>
<evidence type="ECO:0000256" key="10">
    <source>
        <dbReference type="HAMAP-Rule" id="MF_01037"/>
    </source>
</evidence>